<dbReference type="InterPro" id="IPR013785">
    <property type="entry name" value="Aldolase_TIM"/>
</dbReference>
<feature type="binding site" evidence="8">
    <location>
        <position position="158"/>
    </location>
    <ligand>
        <name>1-deoxy-D-xylulose 5-phosphate</name>
        <dbReference type="ChEBI" id="CHEBI:57792"/>
    </ligand>
</feature>
<sequence>MEDVFHIGGKALSSRVFIGTGKYNRNTLIPEVIARSGAEVITVALRRVNPDWEEENLLHHIPPHMTLLPNTSGARSADEAIRIARLARAADMGHWIKLEVINDQRYLLPDNMETIRATEVLAAEGFAVFPYMNPDLTASFRLRDAGAVAVMPLGSPIGSNRGLRTKELIGMMIEEAGLPVIVDAGIGRPSEAAEAMEMGAAAVLLNTAIATARDPLGMAEAFRGAVAAGRQAYLAGLGPVQQEAVASSPLTGFLDEEERTSEFL</sequence>
<keyword evidence="4 8" id="KW-0808">Transferase</keyword>
<comment type="caution">
    <text evidence="10">The sequence shown here is derived from an EMBL/GenBank/DDBJ whole genome shotgun (WGS) entry which is preliminary data.</text>
</comment>
<dbReference type="Pfam" id="PF05690">
    <property type="entry name" value="ThiG"/>
    <property type="match status" value="1"/>
</dbReference>
<name>A0A090ZH01_PAEMA</name>
<dbReference type="Proteomes" id="UP000029278">
    <property type="component" value="Unassembled WGS sequence"/>
</dbReference>
<evidence type="ECO:0000256" key="7">
    <source>
        <dbReference type="ARBA" id="ARBA00049897"/>
    </source>
</evidence>
<evidence type="ECO:0000256" key="8">
    <source>
        <dbReference type="HAMAP-Rule" id="MF_00443"/>
    </source>
</evidence>
<protein>
    <recommendedName>
        <fullName evidence="3 8">Thiazole synthase</fullName>
        <ecNumber evidence="3 8">2.8.1.10</ecNumber>
    </recommendedName>
</protein>
<evidence type="ECO:0000256" key="5">
    <source>
        <dbReference type="ARBA" id="ARBA00022977"/>
    </source>
</evidence>
<dbReference type="GeneID" id="77006043"/>
<comment type="pathway">
    <text evidence="2 8">Cofactor biosynthesis; thiamine diphosphate biosynthesis.</text>
</comment>
<evidence type="ECO:0000256" key="1">
    <source>
        <dbReference type="ARBA" id="ARBA00002834"/>
    </source>
</evidence>
<dbReference type="InterPro" id="IPR008867">
    <property type="entry name" value="ThiG"/>
</dbReference>
<feature type="binding site" evidence="8">
    <location>
        <begin position="184"/>
        <end position="185"/>
    </location>
    <ligand>
        <name>1-deoxy-D-xylulose 5-phosphate</name>
        <dbReference type="ChEBI" id="CHEBI:57792"/>
    </ligand>
</feature>
<evidence type="ECO:0000313" key="10">
    <source>
        <dbReference type="EMBL" id="KFN09937.1"/>
    </source>
</evidence>
<keyword evidence="11" id="KW-1185">Reference proteome</keyword>
<dbReference type="GO" id="GO:0009229">
    <property type="term" value="P:thiamine diphosphate biosynthetic process"/>
    <property type="evidence" value="ECO:0007669"/>
    <property type="project" value="UniProtKB-UniRule"/>
</dbReference>
<dbReference type="EMBL" id="JMQA01000020">
    <property type="protein sequence ID" value="KFN09937.1"/>
    <property type="molecule type" value="Genomic_DNA"/>
</dbReference>
<feature type="binding site" evidence="8">
    <location>
        <begin position="206"/>
        <end position="207"/>
    </location>
    <ligand>
        <name>1-deoxy-D-xylulose 5-phosphate</name>
        <dbReference type="ChEBI" id="CHEBI:57792"/>
    </ligand>
</feature>
<comment type="similarity">
    <text evidence="8">Belongs to the ThiG family.</text>
</comment>
<dbReference type="SUPFAM" id="SSF110399">
    <property type="entry name" value="ThiG-like"/>
    <property type="match status" value="1"/>
</dbReference>
<comment type="subcellular location">
    <subcellularLocation>
        <location evidence="8">Cytoplasm</location>
    </subcellularLocation>
</comment>
<dbReference type="OrthoDB" id="9805935at2"/>
<dbReference type="GO" id="GO:0005737">
    <property type="term" value="C:cytoplasm"/>
    <property type="evidence" value="ECO:0007669"/>
    <property type="project" value="UniProtKB-SubCell"/>
</dbReference>
<reference evidence="10 11" key="1">
    <citation type="submission" date="2014-04" db="EMBL/GenBank/DDBJ databases">
        <authorList>
            <person name="Bishop-Lilly K.A."/>
            <person name="Broomall S.M."/>
            <person name="Chain P.S."/>
            <person name="Chertkov O."/>
            <person name="Coyne S.R."/>
            <person name="Daligault H.E."/>
            <person name="Davenport K.W."/>
            <person name="Erkkila T."/>
            <person name="Frey K.G."/>
            <person name="Gibbons H.S."/>
            <person name="Gu W."/>
            <person name="Jaissle J."/>
            <person name="Johnson S.L."/>
            <person name="Koroleva G.I."/>
            <person name="Ladner J.T."/>
            <person name="Lo C.-C."/>
            <person name="Minogue T.D."/>
            <person name="Munk C."/>
            <person name="Palacios G.F."/>
            <person name="Redden C.L."/>
            <person name="Rosenzweig C.N."/>
            <person name="Scholz M.B."/>
            <person name="Teshima H."/>
            <person name="Xu Y."/>
        </authorList>
    </citation>
    <scope>NUCLEOTIDE SEQUENCE [LARGE SCALE GENOMIC DNA]</scope>
    <source>
        <strain evidence="10 11">8244</strain>
    </source>
</reference>
<dbReference type="PANTHER" id="PTHR34266:SF2">
    <property type="entry name" value="THIAZOLE SYNTHASE"/>
    <property type="match status" value="1"/>
</dbReference>
<proteinExistence type="inferred from homology"/>
<accession>A0A090ZH01</accession>
<keyword evidence="8" id="KW-0963">Cytoplasm</keyword>
<dbReference type="HOGENOM" id="CLU_062233_1_0_9"/>
<comment type="subunit">
    <text evidence="8">Homotetramer. Forms heterodimers with either ThiH or ThiS.</text>
</comment>
<evidence type="ECO:0000313" key="11">
    <source>
        <dbReference type="Proteomes" id="UP000029278"/>
    </source>
</evidence>
<gene>
    <name evidence="8" type="primary">thiG</name>
    <name evidence="10" type="ORF">DJ90_562</name>
</gene>
<dbReference type="InterPro" id="IPR033983">
    <property type="entry name" value="Thiazole_synthase_ThiG"/>
</dbReference>
<organism evidence="10 11">
    <name type="scientific">Paenibacillus macerans</name>
    <name type="common">Bacillus macerans</name>
    <dbReference type="NCBI Taxonomy" id="44252"/>
    <lineage>
        <taxon>Bacteria</taxon>
        <taxon>Bacillati</taxon>
        <taxon>Bacillota</taxon>
        <taxon>Bacilli</taxon>
        <taxon>Bacillales</taxon>
        <taxon>Paenibacillaceae</taxon>
        <taxon>Paenibacillus</taxon>
    </lineage>
</organism>
<dbReference type="PANTHER" id="PTHR34266">
    <property type="entry name" value="THIAZOLE SYNTHASE"/>
    <property type="match status" value="1"/>
</dbReference>
<keyword evidence="5 8" id="KW-0784">Thiamine biosynthesis</keyword>
<feature type="domain" description="Thiazole synthase ThiG" evidence="9">
    <location>
        <begin position="7"/>
        <end position="249"/>
    </location>
</feature>
<dbReference type="CDD" id="cd04728">
    <property type="entry name" value="ThiG"/>
    <property type="match status" value="1"/>
</dbReference>
<keyword evidence="6 8" id="KW-0704">Schiff base</keyword>
<evidence type="ECO:0000256" key="3">
    <source>
        <dbReference type="ARBA" id="ARBA00011960"/>
    </source>
</evidence>
<dbReference type="Gene3D" id="3.20.20.70">
    <property type="entry name" value="Aldolase class I"/>
    <property type="match status" value="1"/>
</dbReference>
<evidence type="ECO:0000256" key="2">
    <source>
        <dbReference type="ARBA" id="ARBA00004948"/>
    </source>
</evidence>
<evidence type="ECO:0000256" key="4">
    <source>
        <dbReference type="ARBA" id="ARBA00022679"/>
    </source>
</evidence>
<dbReference type="PATRIC" id="fig|44252.3.peg.1805"/>
<dbReference type="UniPathway" id="UPA00060"/>
<evidence type="ECO:0000256" key="6">
    <source>
        <dbReference type="ARBA" id="ARBA00023270"/>
    </source>
</evidence>
<comment type="catalytic activity">
    <reaction evidence="7 8">
        <text>[ThiS sulfur-carrier protein]-C-terminal-Gly-aminoethanethioate + 2-iminoacetate + 1-deoxy-D-xylulose 5-phosphate = [ThiS sulfur-carrier protein]-C-terminal Gly-Gly + 2-[(2R,5Z)-2-carboxy-4-methylthiazol-5(2H)-ylidene]ethyl phosphate + 2 H2O + H(+)</text>
        <dbReference type="Rhea" id="RHEA:26297"/>
        <dbReference type="Rhea" id="RHEA-COMP:12909"/>
        <dbReference type="Rhea" id="RHEA-COMP:19908"/>
        <dbReference type="ChEBI" id="CHEBI:15377"/>
        <dbReference type="ChEBI" id="CHEBI:15378"/>
        <dbReference type="ChEBI" id="CHEBI:57792"/>
        <dbReference type="ChEBI" id="CHEBI:62899"/>
        <dbReference type="ChEBI" id="CHEBI:77846"/>
        <dbReference type="ChEBI" id="CHEBI:90778"/>
        <dbReference type="ChEBI" id="CHEBI:232372"/>
        <dbReference type="EC" id="2.8.1.10"/>
    </reaction>
</comment>
<comment type="function">
    <text evidence="1 8">Catalyzes the rearrangement of 1-deoxy-D-xylulose 5-phosphate (DXP) to produce the thiazole phosphate moiety of thiamine. Sulfur is provided by the thiocarboxylate moiety of the carrier protein ThiS. In vitro, sulfur can be provided by H(2)S.</text>
</comment>
<feature type="active site" description="Schiff-base intermediate with DXP" evidence="8">
    <location>
        <position position="97"/>
    </location>
</feature>
<evidence type="ECO:0000259" key="9">
    <source>
        <dbReference type="Pfam" id="PF05690"/>
    </source>
</evidence>
<dbReference type="AlphaFoldDB" id="A0A090ZH01"/>
<dbReference type="GO" id="GO:1990107">
    <property type="term" value="F:thiazole synthase activity"/>
    <property type="evidence" value="ECO:0007669"/>
    <property type="project" value="UniProtKB-EC"/>
</dbReference>
<dbReference type="STRING" id="44252.DJ90_562"/>
<dbReference type="RefSeq" id="WP_036621172.1">
    <property type="nucleotide sequence ID" value="NZ_BGML01000005.1"/>
</dbReference>
<dbReference type="HAMAP" id="MF_00443">
    <property type="entry name" value="ThiG"/>
    <property type="match status" value="1"/>
</dbReference>
<dbReference type="EC" id="2.8.1.10" evidence="3 8"/>